<proteinExistence type="predicted"/>
<evidence type="ECO:0000256" key="3">
    <source>
        <dbReference type="ARBA" id="ARBA00034247"/>
    </source>
</evidence>
<organism evidence="5 6">
    <name type="scientific">Abyssibacter profundi</name>
    <dbReference type="NCBI Taxonomy" id="2182787"/>
    <lineage>
        <taxon>Bacteria</taxon>
        <taxon>Pseudomonadati</taxon>
        <taxon>Pseudomonadota</taxon>
        <taxon>Gammaproteobacteria</taxon>
        <taxon>Chromatiales</taxon>
        <taxon>Oceanococcaceae</taxon>
        <taxon>Abyssibacter</taxon>
    </lineage>
</organism>
<evidence type="ECO:0000259" key="4">
    <source>
        <dbReference type="PROSITE" id="PS50887"/>
    </source>
</evidence>
<dbReference type="OrthoDB" id="9803824at2"/>
<reference evidence="5 6" key="1">
    <citation type="submission" date="2018-05" db="EMBL/GenBank/DDBJ databases">
        <title>Abyssibacter profundi OUC007T gen. nov., sp. nov, a marine bacterium isolated from seawater of the Mariana Trench.</title>
        <authorList>
            <person name="Zhou S."/>
        </authorList>
    </citation>
    <scope>NUCLEOTIDE SEQUENCE [LARGE SCALE GENOMIC DNA]</scope>
    <source>
        <strain evidence="5 6">OUC007</strain>
    </source>
</reference>
<dbReference type="Gene3D" id="3.30.70.270">
    <property type="match status" value="1"/>
</dbReference>
<dbReference type="FunFam" id="3.30.70.270:FF:000001">
    <property type="entry name" value="Diguanylate cyclase domain protein"/>
    <property type="match status" value="1"/>
</dbReference>
<accession>A0A363UMF4</accession>
<comment type="cofactor">
    <cofactor evidence="1">
        <name>Mg(2+)</name>
        <dbReference type="ChEBI" id="CHEBI:18420"/>
    </cofactor>
</comment>
<dbReference type="InterPro" id="IPR043128">
    <property type="entry name" value="Rev_trsase/Diguanyl_cyclase"/>
</dbReference>
<dbReference type="CDD" id="cd01949">
    <property type="entry name" value="GGDEF"/>
    <property type="match status" value="1"/>
</dbReference>
<name>A0A363UMF4_9GAMM</name>
<sequence>MKPNPTTVTAQQSAQQPMSASESMGWLLGLVRAACDVEVAHFEPRGHALRPQTDTQPGLMLEPADRDDIRELSELTLALNAQSFQAPSIRGARQFRGTTAAGRSRRFRHFSSWRVDVDGNRELSGQLCLYSSASRLLTPDQTRQARHAAQLAASWLGTMSDATTDDLTDTLERGHGAELLEKDLARSIRTLKPFVIAMIDLDHFKQLNDSSGHHTGDEALQLTARLLREVYKRASDGVVRWGGEEFLVFHPETQPNEGTERLESFMLKLAQAKFAHPHGIDGRLTASAGVVRFQPSPQDFRSGDMKAKAETLVRQADQAMYRAKRDGRNRFCVGSTLERPETTNAST</sequence>
<dbReference type="NCBIfam" id="TIGR00254">
    <property type="entry name" value="GGDEF"/>
    <property type="match status" value="1"/>
</dbReference>
<dbReference type="Pfam" id="PF00990">
    <property type="entry name" value="GGDEF"/>
    <property type="match status" value="1"/>
</dbReference>
<evidence type="ECO:0000256" key="1">
    <source>
        <dbReference type="ARBA" id="ARBA00001946"/>
    </source>
</evidence>
<dbReference type="SMART" id="SM00267">
    <property type="entry name" value="GGDEF"/>
    <property type="match status" value="1"/>
</dbReference>
<dbReference type="InterPro" id="IPR029787">
    <property type="entry name" value="Nucleotide_cyclase"/>
</dbReference>
<dbReference type="AlphaFoldDB" id="A0A363UMF4"/>
<protein>
    <recommendedName>
        <fullName evidence="2">diguanylate cyclase</fullName>
        <ecNumber evidence="2">2.7.7.65</ecNumber>
    </recommendedName>
</protein>
<evidence type="ECO:0000256" key="2">
    <source>
        <dbReference type="ARBA" id="ARBA00012528"/>
    </source>
</evidence>
<evidence type="ECO:0000313" key="6">
    <source>
        <dbReference type="Proteomes" id="UP000251800"/>
    </source>
</evidence>
<evidence type="ECO:0000313" key="5">
    <source>
        <dbReference type="EMBL" id="PWN56601.1"/>
    </source>
</evidence>
<dbReference type="EC" id="2.7.7.65" evidence="2"/>
<dbReference type="InterPro" id="IPR000160">
    <property type="entry name" value="GGDEF_dom"/>
</dbReference>
<dbReference type="PANTHER" id="PTHR45138">
    <property type="entry name" value="REGULATORY COMPONENTS OF SENSORY TRANSDUCTION SYSTEM"/>
    <property type="match status" value="1"/>
</dbReference>
<gene>
    <name evidence="5" type="ORF">DEH80_07230</name>
</gene>
<keyword evidence="6" id="KW-1185">Reference proteome</keyword>
<dbReference type="Proteomes" id="UP000251800">
    <property type="component" value="Unassembled WGS sequence"/>
</dbReference>
<comment type="catalytic activity">
    <reaction evidence="3">
        <text>2 GTP = 3',3'-c-di-GMP + 2 diphosphate</text>
        <dbReference type="Rhea" id="RHEA:24898"/>
        <dbReference type="ChEBI" id="CHEBI:33019"/>
        <dbReference type="ChEBI" id="CHEBI:37565"/>
        <dbReference type="ChEBI" id="CHEBI:58805"/>
        <dbReference type="EC" id="2.7.7.65"/>
    </reaction>
</comment>
<dbReference type="PROSITE" id="PS50887">
    <property type="entry name" value="GGDEF"/>
    <property type="match status" value="1"/>
</dbReference>
<feature type="domain" description="GGDEF" evidence="4">
    <location>
        <begin position="192"/>
        <end position="336"/>
    </location>
</feature>
<dbReference type="GO" id="GO:0052621">
    <property type="term" value="F:diguanylate cyclase activity"/>
    <property type="evidence" value="ECO:0007669"/>
    <property type="project" value="UniProtKB-EC"/>
</dbReference>
<dbReference type="SUPFAM" id="SSF55073">
    <property type="entry name" value="Nucleotide cyclase"/>
    <property type="match status" value="1"/>
</dbReference>
<dbReference type="InterPro" id="IPR050469">
    <property type="entry name" value="Diguanylate_Cyclase"/>
</dbReference>
<dbReference type="EMBL" id="QEQK01000005">
    <property type="protein sequence ID" value="PWN56601.1"/>
    <property type="molecule type" value="Genomic_DNA"/>
</dbReference>
<dbReference type="PANTHER" id="PTHR45138:SF9">
    <property type="entry name" value="DIGUANYLATE CYCLASE DGCM-RELATED"/>
    <property type="match status" value="1"/>
</dbReference>
<comment type="caution">
    <text evidence="5">The sequence shown here is derived from an EMBL/GenBank/DDBJ whole genome shotgun (WGS) entry which is preliminary data.</text>
</comment>